<dbReference type="PROSITE" id="PS00358">
    <property type="entry name" value="RIBOSOMAL_L5"/>
    <property type="match status" value="1"/>
</dbReference>
<evidence type="ECO:0000256" key="5">
    <source>
        <dbReference type="HAMAP-Rule" id="MF_01333"/>
    </source>
</evidence>
<dbReference type="RefSeq" id="WP_174582052.1">
    <property type="nucleotide sequence ID" value="NZ_CAJNOB010000023.1"/>
</dbReference>
<evidence type="ECO:0000313" key="10">
    <source>
        <dbReference type="Proteomes" id="UP000663859"/>
    </source>
</evidence>
<dbReference type="SUPFAM" id="SSF55282">
    <property type="entry name" value="RL5-like"/>
    <property type="match status" value="1"/>
</dbReference>
<dbReference type="GO" id="GO:0006412">
    <property type="term" value="P:translation"/>
    <property type="evidence" value="ECO:0007669"/>
    <property type="project" value="UniProtKB-UniRule"/>
</dbReference>
<accession>A0A8J2FWF2</accession>
<evidence type="ECO:0000256" key="1">
    <source>
        <dbReference type="ARBA" id="ARBA00008553"/>
    </source>
</evidence>
<dbReference type="InterPro" id="IPR031309">
    <property type="entry name" value="Ribosomal_uL5_C"/>
</dbReference>
<evidence type="ECO:0000259" key="7">
    <source>
        <dbReference type="Pfam" id="PF00281"/>
    </source>
</evidence>
<evidence type="ECO:0000256" key="4">
    <source>
        <dbReference type="ARBA" id="ARBA00035245"/>
    </source>
</evidence>
<keyword evidence="10" id="KW-1185">Reference proteome</keyword>
<proteinExistence type="inferred from homology"/>
<feature type="domain" description="Large ribosomal subunit protein uL5 N-terminal" evidence="7">
    <location>
        <begin position="27"/>
        <end position="83"/>
    </location>
</feature>
<dbReference type="HAMAP" id="MF_01333_B">
    <property type="entry name" value="Ribosomal_uL5_B"/>
    <property type="match status" value="1"/>
</dbReference>
<dbReference type="EMBL" id="CAJNOB010000023">
    <property type="protein sequence ID" value="CAF0698871.1"/>
    <property type="molecule type" value="Genomic_DNA"/>
</dbReference>
<dbReference type="InterPro" id="IPR020930">
    <property type="entry name" value="Ribosomal_uL5_bac-type"/>
</dbReference>
<dbReference type="GO" id="GO:0019843">
    <property type="term" value="F:rRNA binding"/>
    <property type="evidence" value="ECO:0007669"/>
    <property type="project" value="UniProtKB-UniRule"/>
</dbReference>
<dbReference type="AlphaFoldDB" id="A0A8J2FWF2"/>
<keyword evidence="5" id="KW-0694">RNA-binding</keyword>
<dbReference type="PANTHER" id="PTHR11994">
    <property type="entry name" value="60S RIBOSOMAL PROTEIN L11-RELATED"/>
    <property type="match status" value="1"/>
</dbReference>
<dbReference type="FunFam" id="3.30.1440.10:FF:000001">
    <property type="entry name" value="50S ribosomal protein L5"/>
    <property type="match status" value="1"/>
</dbReference>
<dbReference type="GO" id="GO:1990904">
    <property type="term" value="C:ribonucleoprotein complex"/>
    <property type="evidence" value="ECO:0007669"/>
    <property type="project" value="UniProtKB-KW"/>
</dbReference>
<dbReference type="Proteomes" id="UP000663859">
    <property type="component" value="Unassembled WGS sequence"/>
</dbReference>
<evidence type="ECO:0000256" key="6">
    <source>
        <dbReference type="RuleBase" id="RU003930"/>
    </source>
</evidence>
<dbReference type="InterPro" id="IPR002132">
    <property type="entry name" value="Ribosomal_uL5"/>
</dbReference>
<protein>
    <recommendedName>
        <fullName evidence="4 5">Large ribosomal subunit protein uL5</fullName>
    </recommendedName>
</protein>
<gene>
    <name evidence="5 9" type="primary">rplE</name>
    <name evidence="9" type="ORF">MPNT_30046</name>
</gene>
<comment type="subunit">
    <text evidence="5">Part of the 50S ribosomal subunit; part of the 5S rRNA/L5/L18/L25 subcomplex. Contacts the 5S rRNA and the P site tRNA. Forms a bridge to the 30S subunit in the 70S ribosome.</text>
</comment>
<dbReference type="InterPro" id="IPR031310">
    <property type="entry name" value="Ribosomal_uL5_N"/>
</dbReference>
<dbReference type="GO" id="GO:0000049">
    <property type="term" value="F:tRNA binding"/>
    <property type="evidence" value="ECO:0007669"/>
    <property type="project" value="UniProtKB-UniRule"/>
</dbReference>
<feature type="domain" description="Large ribosomal subunit protein uL5 C-terminal" evidence="8">
    <location>
        <begin position="87"/>
        <end position="180"/>
    </location>
</feature>
<dbReference type="GO" id="GO:0005840">
    <property type="term" value="C:ribosome"/>
    <property type="evidence" value="ECO:0007669"/>
    <property type="project" value="UniProtKB-KW"/>
</dbReference>
<dbReference type="Pfam" id="PF00281">
    <property type="entry name" value="Ribosomal_L5"/>
    <property type="match status" value="1"/>
</dbReference>
<reference evidence="9" key="1">
    <citation type="submission" date="2021-02" db="EMBL/GenBank/DDBJ databases">
        <authorList>
            <person name="Cremers G."/>
            <person name="Picone N."/>
        </authorList>
    </citation>
    <scope>NUCLEOTIDE SEQUENCE</scope>
    <source>
        <strain evidence="9">PQ17</strain>
    </source>
</reference>
<organism evidence="9 10">
    <name type="scientific">Candidatus Methylacidithermus pantelleriae</name>
    <dbReference type="NCBI Taxonomy" id="2744239"/>
    <lineage>
        <taxon>Bacteria</taxon>
        <taxon>Pseudomonadati</taxon>
        <taxon>Verrucomicrobiota</taxon>
        <taxon>Methylacidiphilae</taxon>
        <taxon>Methylacidiphilales</taxon>
        <taxon>Methylacidiphilaceae</taxon>
        <taxon>Candidatus Methylacidithermus</taxon>
    </lineage>
</organism>
<dbReference type="InterPro" id="IPR020929">
    <property type="entry name" value="Ribosomal_uL5_CS"/>
</dbReference>
<evidence type="ECO:0000313" key="9">
    <source>
        <dbReference type="EMBL" id="CAF0698871.1"/>
    </source>
</evidence>
<keyword evidence="2 5" id="KW-0689">Ribosomal protein</keyword>
<dbReference type="Pfam" id="PF00673">
    <property type="entry name" value="Ribosomal_L5_C"/>
    <property type="match status" value="1"/>
</dbReference>
<keyword evidence="3 5" id="KW-0687">Ribonucleoprotein</keyword>
<evidence type="ECO:0000256" key="3">
    <source>
        <dbReference type="ARBA" id="ARBA00023274"/>
    </source>
</evidence>
<keyword evidence="5" id="KW-0820">tRNA-binding</keyword>
<keyword evidence="5" id="KW-0699">rRNA-binding</keyword>
<dbReference type="PIRSF" id="PIRSF002161">
    <property type="entry name" value="Ribosomal_L5"/>
    <property type="match status" value="1"/>
</dbReference>
<dbReference type="InterPro" id="IPR022803">
    <property type="entry name" value="Ribosomal_uL5_dom_sf"/>
</dbReference>
<comment type="caution">
    <text evidence="9">The sequence shown here is derived from an EMBL/GenBank/DDBJ whole genome shotgun (WGS) entry which is preliminary data.</text>
</comment>
<evidence type="ECO:0000259" key="8">
    <source>
        <dbReference type="Pfam" id="PF00673"/>
    </source>
</evidence>
<dbReference type="GO" id="GO:0003735">
    <property type="term" value="F:structural constituent of ribosome"/>
    <property type="evidence" value="ECO:0007669"/>
    <property type="project" value="InterPro"/>
</dbReference>
<sequence length="191" mass="21425">MGEKSVLQEKWIQEVRPGLLATGKYCNLHEVPKLEKIVINCCVGSAADPKVAVEEAIRQLSLITGQRPIRTVARKSISNFKLRKGQPIGCKVTLRGRRMFEFLERLLWAALPRVRDFRGLSPRSFDGRGNYTFGIEDPTVFPEVELEETKRSLGFDITIVTTARTDAEAKELLARLGIPFADMKKPEVVAA</sequence>
<evidence type="ECO:0000256" key="2">
    <source>
        <dbReference type="ARBA" id="ARBA00022980"/>
    </source>
</evidence>
<name>A0A8J2FWF2_9BACT</name>
<dbReference type="Gene3D" id="3.30.1440.10">
    <property type="match status" value="1"/>
</dbReference>
<comment type="function">
    <text evidence="5">This is 1 of the proteins that bind and probably mediate the attachment of the 5S RNA into the large ribosomal subunit, where it forms part of the central protuberance. In the 70S ribosome it contacts protein S13 of the 30S subunit (bridge B1b), connecting the 2 subunits; this bridge is implicated in subunit movement. Contacts the P site tRNA; the 5S rRNA and some of its associated proteins might help stabilize positioning of ribosome-bound tRNAs.</text>
</comment>
<dbReference type="NCBIfam" id="NF000585">
    <property type="entry name" value="PRK00010.1"/>
    <property type="match status" value="1"/>
</dbReference>
<comment type="similarity">
    <text evidence="1 5 6">Belongs to the universal ribosomal protein uL5 family.</text>
</comment>